<sequence length="154" mass="17524">MRIAVEHQWGGMDSEAKRDALVTELKDYIVQTRKTIEYDTVADYLTDYMSEEFDTLLEDDSAEPIAKHIMRIYHECLHGNYSGVEEMAAIAARRSGQKTAVTEAPGNDDDDEDDDGEDMDMDMDMTTKPAKEPQAPIIDEDGFELVQKKGNRRR</sequence>
<dbReference type="InterPro" id="IPR019398">
    <property type="entry name" value="Pre-rRNA_process_TSR2"/>
</dbReference>
<dbReference type="GO" id="GO:0000463">
    <property type="term" value="P:maturation of LSU-rRNA from tricistronic rRNA transcript (SSU-rRNA, 5.8S rRNA, LSU-rRNA)"/>
    <property type="evidence" value="ECO:0007669"/>
    <property type="project" value="EnsemblFungi"/>
</dbReference>
<comment type="caution">
    <text evidence="4">The sequence shown here is derived from an EMBL/GenBank/DDBJ whole genome shotgun (WGS) entry which is preliminary data.</text>
</comment>
<feature type="compositionally biased region" description="Acidic residues" evidence="3">
    <location>
        <begin position="106"/>
        <end position="123"/>
    </location>
</feature>
<evidence type="ECO:0000313" key="5">
    <source>
        <dbReference type="Proteomes" id="UP000242875"/>
    </source>
</evidence>
<dbReference type="GO" id="GO:0000462">
    <property type="term" value="P:maturation of SSU-rRNA from tricistronic rRNA transcript (SSU-rRNA, 5.8S rRNA, LSU-rRNA)"/>
    <property type="evidence" value="ECO:0007669"/>
    <property type="project" value="EnsemblFungi"/>
</dbReference>
<evidence type="ECO:0000313" key="4">
    <source>
        <dbReference type="EMBL" id="OZJ04945.1"/>
    </source>
</evidence>
<dbReference type="GO" id="GO:0005634">
    <property type="term" value="C:nucleus"/>
    <property type="evidence" value="ECO:0007669"/>
    <property type="project" value="EnsemblFungi"/>
</dbReference>
<dbReference type="PANTHER" id="PTHR21250">
    <property type="entry name" value="PRE-RRNA-PROCESSING PROTEIN TSR2 HOMOLOG"/>
    <property type="match status" value="1"/>
</dbReference>
<dbReference type="EMBL" id="MVBO01000025">
    <property type="protein sequence ID" value="OZJ04945.1"/>
    <property type="molecule type" value="Genomic_DNA"/>
</dbReference>
<dbReference type="AlphaFoldDB" id="A0A261Y2W3"/>
<evidence type="ECO:0000256" key="2">
    <source>
        <dbReference type="ARBA" id="ARBA00022552"/>
    </source>
</evidence>
<keyword evidence="5" id="KW-1185">Reference proteome</keyword>
<protein>
    <recommendedName>
        <fullName evidence="6">Pre-rRNA-processing protein TSR2</fullName>
    </recommendedName>
</protein>
<comment type="similarity">
    <text evidence="1">Belongs to the TSR2 family.</text>
</comment>
<organism evidence="4 5">
    <name type="scientific">Bifiguratus adelaidae</name>
    <dbReference type="NCBI Taxonomy" id="1938954"/>
    <lineage>
        <taxon>Eukaryota</taxon>
        <taxon>Fungi</taxon>
        <taxon>Fungi incertae sedis</taxon>
        <taxon>Mucoromycota</taxon>
        <taxon>Mucoromycotina</taxon>
        <taxon>Endogonomycetes</taxon>
        <taxon>Endogonales</taxon>
        <taxon>Endogonales incertae sedis</taxon>
        <taxon>Bifiguratus</taxon>
    </lineage>
</organism>
<evidence type="ECO:0000256" key="3">
    <source>
        <dbReference type="SAM" id="MobiDB-lite"/>
    </source>
</evidence>
<evidence type="ECO:0000256" key="1">
    <source>
        <dbReference type="ARBA" id="ARBA00006524"/>
    </source>
</evidence>
<keyword evidence="2" id="KW-0698">rRNA processing</keyword>
<proteinExistence type="inferred from homology"/>
<dbReference type="GO" id="GO:0043022">
    <property type="term" value="F:ribosome binding"/>
    <property type="evidence" value="ECO:0007669"/>
    <property type="project" value="EnsemblFungi"/>
</dbReference>
<dbReference type="Proteomes" id="UP000242875">
    <property type="component" value="Unassembled WGS sequence"/>
</dbReference>
<dbReference type="OrthoDB" id="263560at2759"/>
<evidence type="ECO:0008006" key="6">
    <source>
        <dbReference type="Google" id="ProtNLM"/>
    </source>
</evidence>
<accession>A0A261Y2W3</accession>
<feature type="region of interest" description="Disordered" evidence="3">
    <location>
        <begin position="94"/>
        <end position="154"/>
    </location>
</feature>
<gene>
    <name evidence="4" type="ORF">BZG36_01762</name>
</gene>
<name>A0A261Y2W3_9FUNG</name>
<dbReference type="Pfam" id="PF10273">
    <property type="entry name" value="WGG"/>
    <property type="match status" value="1"/>
</dbReference>
<reference evidence="4 5" key="1">
    <citation type="journal article" date="2017" name="Mycologia">
        <title>Bifiguratus adelaidae, gen. et sp. nov., a new member of Mucoromycotina in endophytic and soil-dwelling habitats.</title>
        <authorList>
            <person name="Torres-Cruz T.J."/>
            <person name="Billingsley Tobias T.L."/>
            <person name="Almatruk M."/>
            <person name="Hesse C."/>
            <person name="Kuske C.R."/>
            <person name="Desiro A."/>
            <person name="Benucci G.M."/>
            <person name="Bonito G."/>
            <person name="Stajich J.E."/>
            <person name="Dunlap C."/>
            <person name="Arnold A.E."/>
            <person name="Porras-Alfaro A."/>
        </authorList>
    </citation>
    <scope>NUCLEOTIDE SEQUENCE [LARGE SCALE GENOMIC DNA]</scope>
    <source>
        <strain evidence="4 5">AZ0501</strain>
    </source>
</reference>